<keyword evidence="1" id="KW-0812">Transmembrane</keyword>
<name>A0A3A1YW28_9BURK</name>
<dbReference type="RefSeq" id="WP_114420765.1">
    <property type="nucleotide sequence ID" value="NZ_NQYH01000002.1"/>
</dbReference>
<dbReference type="Pfam" id="PF10617">
    <property type="entry name" value="DUF2474"/>
    <property type="match status" value="1"/>
</dbReference>
<dbReference type="OrthoDB" id="6199137at2"/>
<protein>
    <recommendedName>
        <fullName evidence="4">DUF2474 domain-containing protein</fullName>
    </recommendedName>
</protein>
<comment type="caution">
    <text evidence="2">The sequence shown here is derived from an EMBL/GenBank/DDBJ whole genome shotgun (WGS) entry which is preliminary data.</text>
</comment>
<evidence type="ECO:0000256" key="1">
    <source>
        <dbReference type="SAM" id="Phobius"/>
    </source>
</evidence>
<evidence type="ECO:0008006" key="4">
    <source>
        <dbReference type="Google" id="ProtNLM"/>
    </source>
</evidence>
<gene>
    <name evidence="2" type="ORF">CJP73_04415</name>
</gene>
<dbReference type="AlphaFoldDB" id="A0A3A1YW28"/>
<dbReference type="Proteomes" id="UP000266206">
    <property type="component" value="Unassembled WGS sequence"/>
</dbReference>
<dbReference type="EMBL" id="NQYH01000002">
    <property type="protein sequence ID" value="RIY41701.1"/>
    <property type="molecule type" value="Genomic_DNA"/>
</dbReference>
<dbReference type="InterPro" id="IPR018895">
    <property type="entry name" value="DUF2474"/>
</dbReference>
<keyword evidence="1" id="KW-0472">Membrane</keyword>
<feature type="transmembrane region" description="Helical" evidence="1">
    <location>
        <begin position="12"/>
        <end position="37"/>
    </location>
</feature>
<accession>A0A3A1YW28</accession>
<reference evidence="2 3" key="1">
    <citation type="submission" date="2017-08" db="EMBL/GenBank/DDBJ databases">
        <title>Pusillimonas indicus sp. nov., a member of the family Alcaligenaceae isolated from surface seawater.</title>
        <authorList>
            <person name="Li J."/>
        </authorList>
    </citation>
    <scope>NUCLEOTIDE SEQUENCE [LARGE SCALE GENOMIC DNA]</scope>
    <source>
        <strain evidence="2 3">L52-1-41</strain>
    </source>
</reference>
<keyword evidence="1" id="KW-1133">Transmembrane helix</keyword>
<proteinExistence type="predicted"/>
<sequence>MSDAHKPWLKRLGWLVALWFGGVAALTVFALVLRWIMSSIGMTT</sequence>
<organism evidence="2 3">
    <name type="scientific">Neopusillimonas maritima</name>
    <dbReference type="NCBI Taxonomy" id="2026239"/>
    <lineage>
        <taxon>Bacteria</taxon>
        <taxon>Pseudomonadati</taxon>
        <taxon>Pseudomonadota</taxon>
        <taxon>Betaproteobacteria</taxon>
        <taxon>Burkholderiales</taxon>
        <taxon>Alcaligenaceae</taxon>
        <taxon>Neopusillimonas</taxon>
    </lineage>
</organism>
<evidence type="ECO:0000313" key="2">
    <source>
        <dbReference type="EMBL" id="RIY41701.1"/>
    </source>
</evidence>
<evidence type="ECO:0000313" key="3">
    <source>
        <dbReference type="Proteomes" id="UP000266206"/>
    </source>
</evidence>